<dbReference type="RefSeq" id="WP_215882463.1">
    <property type="nucleotide sequence ID" value="NZ_JAAOMP010000010.1"/>
</dbReference>
<name>A0ABS5ZTY4_9PROT</name>
<proteinExistence type="predicted"/>
<evidence type="ECO:0000256" key="1">
    <source>
        <dbReference type="SAM" id="SignalP"/>
    </source>
</evidence>
<keyword evidence="1" id="KW-0732">Signal</keyword>
<sequence>MQKLIALMILMFPAMAMAATHAEPAPSHMKPTAMVQKVTVPAEKQNIYDIKVLQNGKLVAKNVVSVLPGHVSPFSDGVQHTFVSSSFTNATGVTKLIPGTYTTGITGSIKRSFKHPDVIRFNSSESTLAAMHTMRGVQLPRMNIETFDQSMSMVPGEKLKLSGYSKSGGATVVMITHK</sequence>
<accession>A0ABS5ZTY4</accession>
<feature type="chain" id="PRO_5045403495" description="DUF4402 domain-containing protein" evidence="1">
    <location>
        <begin position="19"/>
        <end position="178"/>
    </location>
</feature>
<evidence type="ECO:0000313" key="2">
    <source>
        <dbReference type="EMBL" id="MBU2758657.1"/>
    </source>
</evidence>
<comment type="caution">
    <text evidence="2">The sequence shown here is derived from an EMBL/GenBank/DDBJ whole genome shotgun (WGS) entry which is preliminary data.</text>
</comment>
<keyword evidence="3" id="KW-1185">Reference proteome</keyword>
<reference evidence="2 3" key="1">
    <citation type="journal article" date="2021" name="ISME J.">
        <title>Genomic evolution of the class Acidithiobacillia: deep-branching Proteobacteria living in extreme acidic conditions.</title>
        <authorList>
            <person name="Moya-Beltran A."/>
            <person name="Beard S."/>
            <person name="Rojas-Villalobos C."/>
            <person name="Issotta F."/>
            <person name="Gallardo Y."/>
            <person name="Ulloa R."/>
            <person name="Giaveno A."/>
            <person name="Degli Esposti M."/>
            <person name="Johnson D.B."/>
            <person name="Quatrini R."/>
        </authorList>
    </citation>
    <scope>NUCLEOTIDE SEQUENCE [LARGE SCALE GENOMIC DNA]</scope>
    <source>
        <strain evidence="2 3">RW2</strain>
    </source>
</reference>
<organism evidence="2 3">
    <name type="scientific">Acidithiobacillus sulfurivorans</name>
    <dbReference type="NCBI Taxonomy" id="1958756"/>
    <lineage>
        <taxon>Bacteria</taxon>
        <taxon>Pseudomonadati</taxon>
        <taxon>Pseudomonadota</taxon>
        <taxon>Acidithiobacillia</taxon>
        <taxon>Acidithiobacillales</taxon>
        <taxon>Acidithiobacillaceae</taxon>
        <taxon>Acidithiobacillus</taxon>
    </lineage>
</organism>
<feature type="signal peptide" evidence="1">
    <location>
        <begin position="1"/>
        <end position="18"/>
    </location>
</feature>
<evidence type="ECO:0008006" key="4">
    <source>
        <dbReference type="Google" id="ProtNLM"/>
    </source>
</evidence>
<protein>
    <recommendedName>
        <fullName evidence="4">DUF4402 domain-containing protein</fullName>
    </recommendedName>
</protein>
<dbReference type="EMBL" id="JAAOMP010000010">
    <property type="protein sequence ID" value="MBU2758657.1"/>
    <property type="molecule type" value="Genomic_DNA"/>
</dbReference>
<dbReference type="Proteomes" id="UP000755654">
    <property type="component" value="Unassembled WGS sequence"/>
</dbReference>
<evidence type="ECO:0000313" key="3">
    <source>
        <dbReference type="Proteomes" id="UP000755654"/>
    </source>
</evidence>
<gene>
    <name evidence="2" type="ORF">HAP95_00245</name>
</gene>